<sequence>MIEVFSRDPDPYIRLDMARSPSAPVEMLERLSSDEHEWVRLTAAARAKGEPAPDLTKL</sequence>
<dbReference type="AlphaFoldDB" id="F4QU42"/>
<proteinExistence type="predicted"/>
<dbReference type="SUPFAM" id="SSF48371">
    <property type="entry name" value="ARM repeat"/>
    <property type="match status" value="1"/>
</dbReference>
<dbReference type="Gene3D" id="1.25.10.10">
    <property type="entry name" value="Leucine-rich Repeat Variant"/>
    <property type="match status" value="1"/>
</dbReference>
<gene>
    <name evidence="1" type="ORF">ABI_46900</name>
</gene>
<organism evidence="1 2">
    <name type="scientific">Asticcacaulis biprosthecium C19</name>
    <dbReference type="NCBI Taxonomy" id="715226"/>
    <lineage>
        <taxon>Bacteria</taxon>
        <taxon>Pseudomonadati</taxon>
        <taxon>Pseudomonadota</taxon>
        <taxon>Alphaproteobacteria</taxon>
        <taxon>Caulobacterales</taxon>
        <taxon>Caulobacteraceae</taxon>
        <taxon>Asticcacaulis</taxon>
    </lineage>
</organism>
<dbReference type="HOGENOM" id="CLU_2969348_0_0_5"/>
<protein>
    <submittedName>
        <fullName evidence="1">Uncharacterized protein</fullName>
    </submittedName>
</protein>
<reference evidence="2" key="1">
    <citation type="submission" date="2011-03" db="EMBL/GenBank/DDBJ databases">
        <title>Draft genome sequence of Brevundimonas diminuta.</title>
        <authorList>
            <person name="Brown P.J.B."/>
            <person name="Buechlein A."/>
            <person name="Hemmerich C."/>
            <person name="Brun Y.V."/>
        </authorList>
    </citation>
    <scope>NUCLEOTIDE SEQUENCE [LARGE SCALE GENOMIC DNA]</scope>
    <source>
        <strain evidence="2">C19</strain>
    </source>
</reference>
<dbReference type="EMBL" id="GL883081">
    <property type="protein sequence ID" value="EGF89342.1"/>
    <property type="molecule type" value="Genomic_DNA"/>
</dbReference>
<evidence type="ECO:0000313" key="1">
    <source>
        <dbReference type="EMBL" id="EGF89342.1"/>
    </source>
</evidence>
<accession>F4QU42</accession>
<evidence type="ECO:0000313" key="2">
    <source>
        <dbReference type="Proteomes" id="UP000006512"/>
    </source>
</evidence>
<dbReference type="Proteomes" id="UP000006512">
    <property type="component" value="Unassembled WGS sequence"/>
</dbReference>
<name>F4QU42_9CAUL</name>
<keyword evidence="2" id="KW-1185">Reference proteome</keyword>
<dbReference type="STRING" id="715226.ABI_46900"/>
<dbReference type="InterPro" id="IPR016024">
    <property type="entry name" value="ARM-type_fold"/>
</dbReference>
<dbReference type="InterPro" id="IPR011989">
    <property type="entry name" value="ARM-like"/>
</dbReference>